<dbReference type="AlphaFoldDB" id="A0A653BPM3"/>
<protein>
    <submittedName>
        <fullName evidence="2">Uncharacterized protein</fullName>
    </submittedName>
</protein>
<keyword evidence="1" id="KW-0472">Membrane</keyword>
<reference evidence="2 3" key="1">
    <citation type="submission" date="2019-01" db="EMBL/GenBank/DDBJ databases">
        <authorList>
            <person name="Sayadi A."/>
        </authorList>
    </citation>
    <scope>NUCLEOTIDE SEQUENCE [LARGE SCALE GENOMIC DNA]</scope>
</reference>
<evidence type="ECO:0000313" key="2">
    <source>
        <dbReference type="EMBL" id="VEN37444.1"/>
    </source>
</evidence>
<gene>
    <name evidence="2" type="ORF">CALMAC_LOCUS2691</name>
</gene>
<evidence type="ECO:0000313" key="3">
    <source>
        <dbReference type="Proteomes" id="UP000410492"/>
    </source>
</evidence>
<accession>A0A653BPM3</accession>
<keyword evidence="3" id="KW-1185">Reference proteome</keyword>
<keyword evidence="1" id="KW-0812">Transmembrane</keyword>
<sequence length="41" mass="4628">MRTVIMSSVIMSSVIVILPCLSVHFILHYSLTSIHTVKTLR</sequence>
<feature type="transmembrane region" description="Helical" evidence="1">
    <location>
        <begin position="6"/>
        <end position="31"/>
    </location>
</feature>
<organism evidence="2 3">
    <name type="scientific">Callosobruchus maculatus</name>
    <name type="common">Southern cowpea weevil</name>
    <name type="synonym">Pulse bruchid</name>
    <dbReference type="NCBI Taxonomy" id="64391"/>
    <lineage>
        <taxon>Eukaryota</taxon>
        <taxon>Metazoa</taxon>
        <taxon>Ecdysozoa</taxon>
        <taxon>Arthropoda</taxon>
        <taxon>Hexapoda</taxon>
        <taxon>Insecta</taxon>
        <taxon>Pterygota</taxon>
        <taxon>Neoptera</taxon>
        <taxon>Endopterygota</taxon>
        <taxon>Coleoptera</taxon>
        <taxon>Polyphaga</taxon>
        <taxon>Cucujiformia</taxon>
        <taxon>Chrysomeloidea</taxon>
        <taxon>Chrysomelidae</taxon>
        <taxon>Bruchinae</taxon>
        <taxon>Bruchini</taxon>
        <taxon>Callosobruchus</taxon>
    </lineage>
</organism>
<proteinExistence type="predicted"/>
<dbReference type="EMBL" id="CAACVG010003391">
    <property type="protein sequence ID" value="VEN37444.1"/>
    <property type="molecule type" value="Genomic_DNA"/>
</dbReference>
<keyword evidence="1" id="KW-1133">Transmembrane helix</keyword>
<dbReference type="Proteomes" id="UP000410492">
    <property type="component" value="Unassembled WGS sequence"/>
</dbReference>
<evidence type="ECO:0000256" key="1">
    <source>
        <dbReference type="SAM" id="Phobius"/>
    </source>
</evidence>
<name>A0A653BPM3_CALMS</name>